<dbReference type="Gene3D" id="3.20.20.140">
    <property type="entry name" value="Metal-dependent hydrolases"/>
    <property type="match status" value="1"/>
</dbReference>
<dbReference type="PANTHER" id="PTHR22642:SF2">
    <property type="entry name" value="PROTEIN LONG AFTER FAR-RED 3"/>
    <property type="match status" value="1"/>
</dbReference>
<dbReference type="SUPFAM" id="SSF51556">
    <property type="entry name" value="Metallo-dependent hydrolases"/>
    <property type="match status" value="1"/>
</dbReference>
<protein>
    <submittedName>
        <fullName evidence="2">Amidohydrolase</fullName>
    </submittedName>
</protein>
<dbReference type="InterPro" id="IPR033932">
    <property type="entry name" value="YtcJ-like"/>
</dbReference>
<dbReference type="Gene3D" id="2.30.40.10">
    <property type="entry name" value="Urease, subunit C, domain 1"/>
    <property type="match status" value="1"/>
</dbReference>
<dbReference type="RefSeq" id="WP_191281357.1">
    <property type="nucleotide sequence ID" value="NZ_BNAI01000001.1"/>
</dbReference>
<reference evidence="2" key="1">
    <citation type="journal article" date="2014" name="Int. J. Syst. Evol. Microbiol.">
        <title>Complete genome sequence of Corynebacterium casei LMG S-19264T (=DSM 44701T), isolated from a smear-ripened cheese.</title>
        <authorList>
            <consortium name="US DOE Joint Genome Institute (JGI-PGF)"/>
            <person name="Walter F."/>
            <person name="Albersmeier A."/>
            <person name="Kalinowski J."/>
            <person name="Ruckert C."/>
        </authorList>
    </citation>
    <scope>NUCLEOTIDE SEQUENCE</scope>
    <source>
        <strain evidence="2">CGMCC 1.16548</strain>
    </source>
</reference>
<name>A0A8J3DSB3_9MICO</name>
<gene>
    <name evidence="2" type="ORF">GCM10011600_00080</name>
</gene>
<keyword evidence="3" id="KW-1185">Reference proteome</keyword>
<evidence type="ECO:0000313" key="3">
    <source>
        <dbReference type="Proteomes" id="UP000617531"/>
    </source>
</evidence>
<dbReference type="AlphaFoldDB" id="A0A8J3DSB3"/>
<dbReference type="InterPro" id="IPR032466">
    <property type="entry name" value="Metal_Hydrolase"/>
</dbReference>
<sequence>MTDRPADLILTAGRVHTMAGGIVGATAVAVREGMVVAVGGEGDMAGFTGPGTRSLRYPGATIVPGLSDAHAHPLSGAGFAVGMDLRAVTSLPELRRELTTALAGLEPGDWLRGWGLDPNVWGLERVTSAPLEDLVGTVPMFLRFFDAHSALANSAALQAAGISGPRTFPTGSRVDVDSDGIPTGHLLEADAMQLVFDVLPREPIEDHVNRVKRLLADMAASGLTSSQVMDFLEEPFDLLRLIETEGELPVRLRFSPWIEPKHTPEDWARILEWQGTGGRRWKIHGVKFFLDGTIDGGTAWLEAPDTHGQSTDSVWSDPADYVAAMRFFAENGIGTATHAIGDAAIRFALTTISQLRVPGGPVHRIEHAETLPDDLVDSFPASGAIASMQPTHCTHFVHADHTDNWSERLGPARAGRAWRTRALAEAGVTLALGSDWPVAPFEPLAIMADAQLRRNVAQPDVDPVLPEESLTALQALEGYTIGAAVAAGVAHTEGSISVGKIADLTILAADPLAISPEELARTAILATVVGGEIQFAATG</sequence>
<dbReference type="SUPFAM" id="SSF51338">
    <property type="entry name" value="Composite domain of metallo-dependent hydrolases"/>
    <property type="match status" value="1"/>
</dbReference>
<dbReference type="Gene3D" id="3.10.310.70">
    <property type="match status" value="1"/>
</dbReference>
<evidence type="ECO:0000259" key="1">
    <source>
        <dbReference type="Pfam" id="PF07969"/>
    </source>
</evidence>
<dbReference type="Proteomes" id="UP000617531">
    <property type="component" value="Unassembled WGS sequence"/>
</dbReference>
<dbReference type="EMBL" id="BNAI01000001">
    <property type="protein sequence ID" value="GHF03789.1"/>
    <property type="molecule type" value="Genomic_DNA"/>
</dbReference>
<reference evidence="2" key="2">
    <citation type="submission" date="2020-09" db="EMBL/GenBank/DDBJ databases">
        <authorList>
            <person name="Sun Q."/>
            <person name="Zhou Y."/>
        </authorList>
    </citation>
    <scope>NUCLEOTIDE SEQUENCE</scope>
    <source>
        <strain evidence="2">CGMCC 1.16548</strain>
    </source>
</reference>
<evidence type="ECO:0000313" key="2">
    <source>
        <dbReference type="EMBL" id="GHF03789.1"/>
    </source>
</evidence>
<feature type="domain" description="Amidohydrolase 3" evidence="1">
    <location>
        <begin position="59"/>
        <end position="533"/>
    </location>
</feature>
<dbReference type="InterPro" id="IPR013108">
    <property type="entry name" value="Amidohydro_3"/>
</dbReference>
<organism evidence="2 3">
    <name type="scientific">Pseudolysinimonas yzui</name>
    <dbReference type="NCBI Taxonomy" id="2708254"/>
    <lineage>
        <taxon>Bacteria</taxon>
        <taxon>Bacillati</taxon>
        <taxon>Actinomycetota</taxon>
        <taxon>Actinomycetes</taxon>
        <taxon>Micrococcales</taxon>
        <taxon>Microbacteriaceae</taxon>
        <taxon>Pseudolysinimonas</taxon>
    </lineage>
</organism>
<dbReference type="GO" id="GO:0016810">
    <property type="term" value="F:hydrolase activity, acting on carbon-nitrogen (but not peptide) bonds"/>
    <property type="evidence" value="ECO:0007669"/>
    <property type="project" value="InterPro"/>
</dbReference>
<dbReference type="CDD" id="cd01300">
    <property type="entry name" value="YtcJ_like"/>
    <property type="match status" value="1"/>
</dbReference>
<dbReference type="PANTHER" id="PTHR22642">
    <property type="entry name" value="IMIDAZOLONEPROPIONASE"/>
    <property type="match status" value="1"/>
</dbReference>
<dbReference type="InterPro" id="IPR011059">
    <property type="entry name" value="Metal-dep_hydrolase_composite"/>
</dbReference>
<dbReference type="Pfam" id="PF07969">
    <property type="entry name" value="Amidohydro_3"/>
    <property type="match status" value="1"/>
</dbReference>
<proteinExistence type="predicted"/>
<accession>A0A8J3DSB3</accession>
<comment type="caution">
    <text evidence="2">The sequence shown here is derived from an EMBL/GenBank/DDBJ whole genome shotgun (WGS) entry which is preliminary data.</text>
</comment>